<proteinExistence type="predicted"/>
<evidence type="ECO:0000313" key="3">
    <source>
        <dbReference type="EMBL" id="CYW10854.1"/>
    </source>
</evidence>
<dbReference type="NCBIfam" id="TIGR01665">
    <property type="entry name" value="put_anti_recept"/>
    <property type="match status" value="1"/>
</dbReference>
<dbReference type="RefSeq" id="WP_061767927.1">
    <property type="nucleotide sequence ID" value="NZ_FIIX01000026.1"/>
</dbReference>
<feature type="compositionally biased region" description="Basic and acidic residues" evidence="1">
    <location>
        <begin position="491"/>
        <end position="503"/>
    </location>
</feature>
<feature type="region of interest" description="Disordered" evidence="1">
    <location>
        <begin position="653"/>
        <end position="700"/>
    </location>
</feature>
<organism evidence="3 4">
    <name type="scientific">Streptococcus suis</name>
    <dbReference type="NCBI Taxonomy" id="1307"/>
    <lineage>
        <taxon>Bacteria</taxon>
        <taxon>Bacillati</taxon>
        <taxon>Bacillota</taxon>
        <taxon>Bacilli</taxon>
        <taxon>Lactobacillales</taxon>
        <taxon>Streptococcaceae</taxon>
        <taxon>Streptococcus</taxon>
    </lineage>
</organism>
<dbReference type="InterPro" id="IPR050149">
    <property type="entry name" value="Collagen_superfamily"/>
</dbReference>
<dbReference type="Pfam" id="PF06605">
    <property type="entry name" value="Prophage_tail"/>
    <property type="match status" value="1"/>
</dbReference>
<dbReference type="InterPro" id="IPR008160">
    <property type="entry name" value="Collagen"/>
</dbReference>
<feature type="domain" description="Tail spike" evidence="2">
    <location>
        <begin position="90"/>
        <end position="336"/>
    </location>
</feature>
<feature type="region of interest" description="Disordered" evidence="1">
    <location>
        <begin position="491"/>
        <end position="518"/>
    </location>
</feature>
<dbReference type="InterPro" id="IPR010572">
    <property type="entry name" value="Tail_dom"/>
</dbReference>
<dbReference type="PANTHER" id="PTHR24023:SF1082">
    <property type="entry name" value="COLLAGEN TRIPLE HELIX REPEAT"/>
    <property type="match status" value="1"/>
</dbReference>
<dbReference type="Gene3D" id="1.20.5.320">
    <property type="entry name" value="6-Phosphogluconate Dehydrogenase, domain 3"/>
    <property type="match status" value="1"/>
</dbReference>
<accession>A0A116NMM2</accession>
<evidence type="ECO:0000259" key="2">
    <source>
        <dbReference type="Pfam" id="PF06605"/>
    </source>
</evidence>
<dbReference type="AlphaFoldDB" id="A0A116NMM2"/>
<evidence type="ECO:0000256" key="1">
    <source>
        <dbReference type="SAM" id="MobiDB-lite"/>
    </source>
</evidence>
<dbReference type="GO" id="GO:0031012">
    <property type="term" value="C:extracellular matrix"/>
    <property type="evidence" value="ECO:0007669"/>
    <property type="project" value="TreeGrafter"/>
</dbReference>
<sequence length="1133" mass="125134">MICLYAADESLFEHNGLGILDNDLKKCHVEEELNNLYTLTAQYPLWAKFGKSIRNGMIIKAPTPNGDQLFRIYQSKPSMGMLEIHAFHIFYDLAFNFVEDTNIVSKSGQAWLQQLSQNTQYRHPFTFFSDISTVAGSRVVRKNCVEILLNTSLDNSFVNRFGGEILRDNFKVYFNRAIGENRGFKIRHKKNLKGYTANIDDKSVITRIMPIGFDGLLLPEKYVDSPRISDYPFPRIGKVEVDVKAAVGENADAKDAIPLNEAYTKMRALIKEQFGVIDVPTCSYEVDFVELSKTKEYADFQNLETVRIGDTVTVSHDEDGFYVEAKVIRYEYDSLAGSLLRIEAGQFESRSSNNSINQQRSIEQQLEDVKTETSNMVQVAANGKNTIYRGIDRPGNANVGDLWYEPLENSVVLKQWSGVDWELIPISDQNLGNVNVNNLSGNHIDVRRFRISSGDRDILYVNEVGEVILNAKRVQIDFTDVATKDDLKKIELTPGPKGEKGDPGQKGSDGLPGRDGVGIRSTTVAYASSTNGATAPTTGWTAAVPTVAPGNYLWTKTVWTYTDGNTETGYTVSRIGRDGNTGRDGIAGKDGVGIRSTTITYGKSTSGTIQPTSWTSQVPSVPNGQFLWTKTVWAYTDNTSETGYSVAKMGEIGPTGAKGDRGATGPQGLQGPAGPQGPRGIQGLQGPKGDQGIAGPKGADGRTQYTHIAYADNATGGGFSQTDQTKAYIGMYQDFTAINSTNPTSYRWSKWKGSDGAQGIPGPKGADGRTPYIHWAYSDSADGTGLTTSDNGQRYIGHYSDYTQADSTDKTKYRWADRWAKIEVGGINLLTGTDEESVYISKDPAAMEFLRTPYDLAKVFDKHGLVTYTLSFDLKADKDGAVHVYMQNGSGSRYGGLHADIGVTTEWKRYHVTFTPTEGNMELSESFLAFYGVYGTGVVPYARKFKLEKGTVPTDWSLAIEDWQLELNSKADQAFTQEQLNSLNERAGIMQAELEAKASLDTVNNILKQIKDMKAADEATWAKVEKDLITHLQRVIKIETNLGDQAQRWNAVDTFMQVSNDGLSLGKADGSSSMLFSPDGRITMFSSGTPVMYVDKGVIHIDNGIFSKTVQIGRFREEQYHNNPDINVKRYVY</sequence>
<dbReference type="PANTHER" id="PTHR24023">
    <property type="entry name" value="COLLAGEN ALPHA"/>
    <property type="match status" value="1"/>
</dbReference>
<dbReference type="Gene3D" id="2.60.120.260">
    <property type="entry name" value="Galactose-binding domain-like"/>
    <property type="match status" value="1"/>
</dbReference>
<dbReference type="InterPro" id="IPR008979">
    <property type="entry name" value="Galactose-bd-like_sf"/>
</dbReference>
<feature type="compositionally biased region" description="Low complexity" evidence="1">
    <location>
        <begin position="663"/>
        <end position="682"/>
    </location>
</feature>
<dbReference type="GO" id="GO:0005615">
    <property type="term" value="C:extracellular space"/>
    <property type="evidence" value="ECO:0007669"/>
    <property type="project" value="TreeGrafter"/>
</dbReference>
<dbReference type="Pfam" id="PF01391">
    <property type="entry name" value="Collagen"/>
    <property type="match status" value="1"/>
</dbReference>
<protein>
    <submittedName>
        <fullName evidence="3">Putative antireceptor</fullName>
    </submittedName>
</protein>
<dbReference type="InterPro" id="IPR007119">
    <property type="entry name" value="Phage_tail_spike_N"/>
</dbReference>
<keyword evidence="3" id="KW-0675">Receptor</keyword>
<reference evidence="3 4" key="1">
    <citation type="submission" date="2016-02" db="EMBL/GenBank/DDBJ databases">
        <authorList>
            <consortium name="Pathogen Informatics"/>
        </authorList>
    </citation>
    <scope>NUCLEOTIDE SEQUENCE [LARGE SCALE GENOMIC DNA]</scope>
    <source>
        <strain evidence="3 4">LSS99</strain>
    </source>
</reference>
<dbReference type="EMBL" id="FIIX01000026">
    <property type="protein sequence ID" value="CYW10854.1"/>
    <property type="molecule type" value="Genomic_DNA"/>
</dbReference>
<dbReference type="Proteomes" id="UP000073388">
    <property type="component" value="Unassembled WGS sequence"/>
</dbReference>
<gene>
    <name evidence="3" type="ORF">ERS132461_01311</name>
</gene>
<dbReference type="SUPFAM" id="SSF49785">
    <property type="entry name" value="Galactose-binding domain-like"/>
    <property type="match status" value="1"/>
</dbReference>
<name>A0A116NMM2_STRSU</name>
<evidence type="ECO:0000313" key="4">
    <source>
        <dbReference type="Proteomes" id="UP000073388"/>
    </source>
</evidence>